<proteinExistence type="predicted"/>
<dbReference type="InterPro" id="IPR050125">
    <property type="entry name" value="GPCR_opsins"/>
</dbReference>
<dbReference type="GO" id="GO:0007602">
    <property type="term" value="P:phototransduction"/>
    <property type="evidence" value="ECO:0007669"/>
    <property type="project" value="Ensembl"/>
</dbReference>
<dbReference type="GO" id="GO:0004930">
    <property type="term" value="F:G protein-coupled receptor activity"/>
    <property type="evidence" value="ECO:0007669"/>
    <property type="project" value="UniProtKB-KW"/>
</dbReference>
<keyword evidence="5 8" id="KW-0472">Membrane</keyword>
<keyword evidence="3 8" id="KW-1133">Transmembrane helix</keyword>
<evidence type="ECO:0000256" key="2">
    <source>
        <dbReference type="ARBA" id="ARBA00022692"/>
    </source>
</evidence>
<organism evidence="10 11">
    <name type="scientific">Esox lucius</name>
    <name type="common">Northern pike</name>
    <dbReference type="NCBI Taxonomy" id="8010"/>
    <lineage>
        <taxon>Eukaryota</taxon>
        <taxon>Metazoa</taxon>
        <taxon>Chordata</taxon>
        <taxon>Craniata</taxon>
        <taxon>Vertebrata</taxon>
        <taxon>Euteleostomi</taxon>
        <taxon>Actinopterygii</taxon>
        <taxon>Neopterygii</taxon>
        <taxon>Teleostei</taxon>
        <taxon>Protacanthopterygii</taxon>
        <taxon>Esociformes</taxon>
        <taxon>Esocidae</taxon>
        <taxon>Esox</taxon>
    </lineage>
</organism>
<dbReference type="PRINTS" id="PR00237">
    <property type="entry name" value="GPCRRHODOPSN"/>
</dbReference>
<keyword evidence="6" id="KW-0675">Receptor</keyword>
<dbReference type="PANTHER" id="PTHR24240">
    <property type="entry name" value="OPSIN"/>
    <property type="match status" value="1"/>
</dbReference>
<feature type="domain" description="G-protein coupled receptors family 1 profile" evidence="9">
    <location>
        <begin position="38"/>
        <end position="296"/>
    </location>
</feature>
<evidence type="ECO:0000256" key="4">
    <source>
        <dbReference type="ARBA" id="ARBA00023040"/>
    </source>
</evidence>
<dbReference type="PROSITE" id="PS50262">
    <property type="entry name" value="G_PROTEIN_RECEP_F1_2"/>
    <property type="match status" value="1"/>
</dbReference>
<dbReference type="OMA" id="CEIDWVQ"/>
<dbReference type="Ensembl" id="ENSELUT00000015489.3">
    <property type="protein sequence ID" value="ENSELUP00000002566.2"/>
    <property type="gene ID" value="ENSELUG00000003930.3"/>
</dbReference>
<dbReference type="InParanoid" id="A0A3P8XD78"/>
<dbReference type="InterPro" id="IPR017452">
    <property type="entry name" value="GPCR_Rhodpsn_7TM"/>
</dbReference>
<dbReference type="CTD" id="557053"/>
<keyword evidence="11" id="KW-1185">Reference proteome</keyword>
<reference evidence="11" key="1">
    <citation type="journal article" date="2014" name="PLoS ONE">
        <title>The genome and linkage map of the northern pike (Esox lucius): conserved synteny revealed between the salmonid sister group and the Neoteleostei.</title>
        <authorList>
            <person name="Rondeau E.B."/>
            <person name="Minkley D.R."/>
            <person name="Leong J.S."/>
            <person name="Messmer A.M."/>
            <person name="Jantzen J.R."/>
            <person name="von Schalburg K.R."/>
            <person name="Lemon C."/>
            <person name="Bird N.H."/>
            <person name="Koop B.F."/>
        </authorList>
    </citation>
    <scope>NUCLEOTIDE SEQUENCE</scope>
</reference>
<dbReference type="Pfam" id="PF00001">
    <property type="entry name" value="7tm_1"/>
    <property type="match status" value="1"/>
</dbReference>
<keyword evidence="4" id="KW-0297">G-protein coupled receptor</keyword>
<sequence>MEDMSTFPPNASLYNLSAEAETAIGVYLLILGWLAGLGNGAVIILLVKQRNILESHDYLTLNLSVSDACIAIFGYSRGIFEAFNLFRDDGLLIKTIWTCQVDGFLIMLFGLISINTLTAISIICYIKGCQPSYAHQVNNHNVTVVIVGVWLCAFFWSGAPLVGWGSYTRAHKYGMCEIDWVQARFSMSYKLYVVLIFTFNFFIPLVLMWFSYVSIIRALNNSHKSNRSGAVSERQKQMESRITMMSLVRCLAFLLAWCPYAVISMWSAWGHQVAPLHSILASLFASSACFYNPFIYLGMSSKFRQDFRALFRCLCPAPEHSHSPDAVQLDLDIMEVNAGVDEMDMGVELGGDHGVEERKENQRSSLMPPVIAPNTSHRLLLRKLSDSGRL</sequence>
<evidence type="ECO:0000256" key="1">
    <source>
        <dbReference type="ARBA" id="ARBA00004141"/>
    </source>
</evidence>
<feature type="transmembrane region" description="Helical" evidence="8">
    <location>
        <begin position="59"/>
        <end position="80"/>
    </location>
</feature>
<comment type="subcellular location">
    <subcellularLocation>
        <location evidence="1">Membrane</location>
        <topology evidence="1">Multi-pass membrane protein</topology>
    </subcellularLocation>
</comment>
<dbReference type="STRING" id="8010.ENSELUP00000002566"/>
<dbReference type="GO" id="GO:0016020">
    <property type="term" value="C:membrane"/>
    <property type="evidence" value="ECO:0007669"/>
    <property type="project" value="UniProtKB-SubCell"/>
</dbReference>
<evidence type="ECO:0000259" key="9">
    <source>
        <dbReference type="PROSITE" id="PS50262"/>
    </source>
</evidence>
<dbReference type="OrthoDB" id="8863409at2759"/>
<dbReference type="KEGG" id="els:105023598"/>
<feature type="transmembrane region" description="Helical" evidence="8">
    <location>
        <begin position="191"/>
        <end position="215"/>
    </location>
</feature>
<reference evidence="10" key="2">
    <citation type="submission" date="2020-02" db="EMBL/GenBank/DDBJ databases">
        <title>Esox lucius (northern pike) genome, fEsoLuc1, primary haplotype.</title>
        <authorList>
            <person name="Myers G."/>
            <person name="Karagic N."/>
            <person name="Meyer A."/>
            <person name="Pippel M."/>
            <person name="Reichard M."/>
            <person name="Winkler S."/>
            <person name="Tracey A."/>
            <person name="Sims Y."/>
            <person name="Howe K."/>
            <person name="Rhie A."/>
            <person name="Formenti G."/>
            <person name="Durbin R."/>
            <person name="Fedrigo O."/>
            <person name="Jarvis E.D."/>
        </authorList>
    </citation>
    <scope>NUCLEOTIDE SEQUENCE [LARGE SCALE GENOMIC DNA]</scope>
</reference>
<dbReference type="Gene3D" id="1.20.1070.10">
    <property type="entry name" value="Rhodopsin 7-helix transmembrane proteins"/>
    <property type="match status" value="1"/>
</dbReference>
<evidence type="ECO:0000256" key="5">
    <source>
        <dbReference type="ARBA" id="ARBA00023136"/>
    </source>
</evidence>
<dbReference type="GeneID" id="105023598"/>
<feature type="transmembrane region" description="Helical" evidence="8">
    <location>
        <begin position="24"/>
        <end position="47"/>
    </location>
</feature>
<reference evidence="10" key="3">
    <citation type="submission" date="2025-08" db="UniProtKB">
        <authorList>
            <consortium name="Ensembl"/>
        </authorList>
    </citation>
    <scope>IDENTIFICATION</scope>
</reference>
<accession>A0A3P8XD78</accession>
<keyword evidence="2 8" id="KW-0812">Transmembrane</keyword>
<evidence type="ECO:0000256" key="8">
    <source>
        <dbReference type="SAM" id="Phobius"/>
    </source>
</evidence>
<feature type="transmembrane region" description="Helical" evidence="8">
    <location>
        <begin position="104"/>
        <end position="126"/>
    </location>
</feature>
<dbReference type="SUPFAM" id="SSF81321">
    <property type="entry name" value="Family A G protein-coupled receptor-like"/>
    <property type="match status" value="1"/>
</dbReference>
<evidence type="ECO:0000256" key="7">
    <source>
        <dbReference type="ARBA" id="ARBA00023224"/>
    </source>
</evidence>
<dbReference type="Bgee" id="ENSELUG00000003930">
    <property type="expression patterns" value="Expressed in camera-type eye and 4 other cell types or tissues"/>
</dbReference>
<dbReference type="InterPro" id="IPR000276">
    <property type="entry name" value="GPCR_Rhodpsn"/>
</dbReference>
<dbReference type="Proteomes" id="UP000265140">
    <property type="component" value="Chromosome 15"/>
</dbReference>
<evidence type="ECO:0000256" key="3">
    <source>
        <dbReference type="ARBA" id="ARBA00022989"/>
    </source>
</evidence>
<keyword evidence="7" id="KW-0807">Transducer</keyword>
<dbReference type="GeneTree" id="ENSGT01120000271854"/>
<dbReference type="RefSeq" id="XP_010891229.2">
    <property type="nucleotide sequence ID" value="XM_010892927.3"/>
</dbReference>
<protein>
    <recommendedName>
        <fullName evidence="9">G-protein coupled receptors family 1 profile domain-containing protein</fullName>
    </recommendedName>
</protein>
<name>A0A3P8XD78_ESOLU</name>
<evidence type="ECO:0000256" key="6">
    <source>
        <dbReference type="ARBA" id="ARBA00023170"/>
    </source>
</evidence>
<evidence type="ECO:0000313" key="10">
    <source>
        <dbReference type="Ensembl" id="ENSELUP00000002566.2"/>
    </source>
</evidence>
<feature type="transmembrane region" description="Helical" evidence="8">
    <location>
        <begin position="138"/>
        <end position="159"/>
    </location>
</feature>
<feature type="transmembrane region" description="Helical" evidence="8">
    <location>
        <begin position="246"/>
        <end position="269"/>
    </location>
</feature>
<dbReference type="AlphaFoldDB" id="A0A3P8XD78"/>
<evidence type="ECO:0000313" key="11">
    <source>
        <dbReference type="Proteomes" id="UP000265140"/>
    </source>
</evidence>
<reference evidence="10" key="4">
    <citation type="submission" date="2025-09" db="UniProtKB">
        <authorList>
            <consortium name="Ensembl"/>
        </authorList>
    </citation>
    <scope>IDENTIFICATION</scope>
</reference>
<feature type="transmembrane region" description="Helical" evidence="8">
    <location>
        <begin position="275"/>
        <end position="298"/>
    </location>
</feature>